<dbReference type="InParanoid" id="A0A165FAR4"/>
<accession>A0A165FAR4</accession>
<dbReference type="EMBL" id="KV426092">
    <property type="protein sequence ID" value="KZV88691.1"/>
    <property type="molecule type" value="Genomic_DNA"/>
</dbReference>
<sequence length="114" mass="12191">SLPHVSCAVVVLPRSLYPCRRFHRCILLVASPTLDLTLALVTDHVVHLTSARIVLAIHSRAILGLSASLGSSGASLGCVELEIALDEERAPLGSSGASLGCVELEFDLDEERFW</sequence>
<proteinExistence type="predicted"/>
<dbReference type="Proteomes" id="UP000077266">
    <property type="component" value="Unassembled WGS sequence"/>
</dbReference>
<evidence type="ECO:0000313" key="1">
    <source>
        <dbReference type="EMBL" id="KZV88691.1"/>
    </source>
</evidence>
<evidence type="ECO:0000313" key="2">
    <source>
        <dbReference type="Proteomes" id="UP000077266"/>
    </source>
</evidence>
<feature type="non-terminal residue" evidence="1">
    <location>
        <position position="1"/>
    </location>
</feature>
<organism evidence="1 2">
    <name type="scientific">Exidia glandulosa HHB12029</name>
    <dbReference type="NCBI Taxonomy" id="1314781"/>
    <lineage>
        <taxon>Eukaryota</taxon>
        <taxon>Fungi</taxon>
        <taxon>Dikarya</taxon>
        <taxon>Basidiomycota</taxon>
        <taxon>Agaricomycotina</taxon>
        <taxon>Agaricomycetes</taxon>
        <taxon>Auriculariales</taxon>
        <taxon>Exidiaceae</taxon>
        <taxon>Exidia</taxon>
    </lineage>
</organism>
<keyword evidence="2" id="KW-1185">Reference proteome</keyword>
<reference evidence="1 2" key="1">
    <citation type="journal article" date="2016" name="Mol. Biol. Evol.">
        <title>Comparative Genomics of Early-Diverging Mushroom-Forming Fungi Provides Insights into the Origins of Lignocellulose Decay Capabilities.</title>
        <authorList>
            <person name="Nagy L.G."/>
            <person name="Riley R."/>
            <person name="Tritt A."/>
            <person name="Adam C."/>
            <person name="Daum C."/>
            <person name="Floudas D."/>
            <person name="Sun H."/>
            <person name="Yadav J.S."/>
            <person name="Pangilinan J."/>
            <person name="Larsson K.H."/>
            <person name="Matsuura K."/>
            <person name="Barry K."/>
            <person name="Labutti K."/>
            <person name="Kuo R."/>
            <person name="Ohm R.A."/>
            <person name="Bhattacharya S.S."/>
            <person name="Shirouzu T."/>
            <person name="Yoshinaga Y."/>
            <person name="Martin F.M."/>
            <person name="Grigoriev I.V."/>
            <person name="Hibbett D.S."/>
        </authorList>
    </citation>
    <scope>NUCLEOTIDE SEQUENCE [LARGE SCALE GENOMIC DNA]</scope>
    <source>
        <strain evidence="1 2">HHB12029</strain>
    </source>
</reference>
<protein>
    <submittedName>
        <fullName evidence="1">Uncharacterized protein</fullName>
    </submittedName>
</protein>
<gene>
    <name evidence="1" type="ORF">EXIGLDRAFT_839018</name>
</gene>
<dbReference type="AlphaFoldDB" id="A0A165FAR4"/>
<name>A0A165FAR4_EXIGL</name>